<sequence>MAIRVPFLLVISQIFLVFTLFSSAADNITQSQSLADGSTLVSKDGTFELGFFSPDAKDDHKRKVAVISITTAVFLILVMISTFSFIYWRKRQLREILLTDKNDEGEREDLELPLFDFDTIAHATNNFSSDNKLGQGGFGPVYKGTLLGGQEIAVKRLSKKSEQGLEEFKNEVILCAKLQHRNLVKVLGCCIQRNEKLLIYEYMHNRSLDWFLFDPTRRKLLDWSQRFHIIYGIARGLLYLHQDSRLRIIHRDLKASNVLLDKEVNPKISDFGLARMFGGDEIEGNTRRVAGTYGYMAPEYAIDGLFSIKSDVFSFGILLLEIISGKKNKGLSYTNHGLTLIGHAWRLWNEDVPLKFLDPCLKDSCIVSELEPR</sequence>
<reference evidence="1 2" key="1">
    <citation type="journal article" date="2022" name="DNA Res.">
        <title>Chromosomal-level genome assembly of the orchid tree Bauhinia variegata (Leguminosae; Cercidoideae) supports the allotetraploid origin hypothesis of Bauhinia.</title>
        <authorList>
            <person name="Zhong Y."/>
            <person name="Chen Y."/>
            <person name="Zheng D."/>
            <person name="Pang J."/>
            <person name="Liu Y."/>
            <person name="Luo S."/>
            <person name="Meng S."/>
            <person name="Qian L."/>
            <person name="Wei D."/>
            <person name="Dai S."/>
            <person name="Zhou R."/>
        </authorList>
    </citation>
    <scope>NUCLEOTIDE SEQUENCE [LARGE SCALE GENOMIC DNA]</scope>
    <source>
        <strain evidence="1">BV-YZ2020</strain>
    </source>
</reference>
<proteinExistence type="predicted"/>
<dbReference type="Proteomes" id="UP000828941">
    <property type="component" value="Chromosome 7"/>
</dbReference>
<accession>A0ACB9NB13</accession>
<gene>
    <name evidence="1" type="ORF">L6164_017838</name>
</gene>
<comment type="caution">
    <text evidence="1">The sequence shown here is derived from an EMBL/GenBank/DDBJ whole genome shotgun (WGS) entry which is preliminary data.</text>
</comment>
<organism evidence="1 2">
    <name type="scientific">Bauhinia variegata</name>
    <name type="common">Purple orchid tree</name>
    <name type="synonym">Phanera variegata</name>
    <dbReference type="NCBI Taxonomy" id="167791"/>
    <lineage>
        <taxon>Eukaryota</taxon>
        <taxon>Viridiplantae</taxon>
        <taxon>Streptophyta</taxon>
        <taxon>Embryophyta</taxon>
        <taxon>Tracheophyta</taxon>
        <taxon>Spermatophyta</taxon>
        <taxon>Magnoliopsida</taxon>
        <taxon>eudicotyledons</taxon>
        <taxon>Gunneridae</taxon>
        <taxon>Pentapetalae</taxon>
        <taxon>rosids</taxon>
        <taxon>fabids</taxon>
        <taxon>Fabales</taxon>
        <taxon>Fabaceae</taxon>
        <taxon>Cercidoideae</taxon>
        <taxon>Cercideae</taxon>
        <taxon>Bauhiniinae</taxon>
        <taxon>Bauhinia</taxon>
    </lineage>
</organism>
<dbReference type="EMBL" id="CM039432">
    <property type="protein sequence ID" value="KAI4332979.1"/>
    <property type="molecule type" value="Genomic_DNA"/>
</dbReference>
<keyword evidence="2" id="KW-1185">Reference proteome</keyword>
<evidence type="ECO:0000313" key="2">
    <source>
        <dbReference type="Proteomes" id="UP000828941"/>
    </source>
</evidence>
<protein>
    <submittedName>
        <fullName evidence="1">Uncharacterized protein</fullName>
    </submittedName>
</protein>
<evidence type="ECO:0000313" key="1">
    <source>
        <dbReference type="EMBL" id="KAI4332979.1"/>
    </source>
</evidence>
<name>A0ACB9NB13_BAUVA</name>